<dbReference type="EMBL" id="JBICBT010000882">
    <property type="protein sequence ID" value="KAL3095186.1"/>
    <property type="molecule type" value="Genomic_DNA"/>
</dbReference>
<name>A0ABD2JX48_9BILA</name>
<evidence type="ECO:0000313" key="2">
    <source>
        <dbReference type="Proteomes" id="UP001620626"/>
    </source>
</evidence>
<reference evidence="1 2" key="1">
    <citation type="submission" date="2024-10" db="EMBL/GenBank/DDBJ databases">
        <authorList>
            <person name="Kim D."/>
        </authorList>
    </citation>
    <scope>NUCLEOTIDE SEQUENCE [LARGE SCALE GENOMIC DNA]</scope>
    <source>
        <strain evidence="1">BH-2024</strain>
    </source>
</reference>
<evidence type="ECO:0000313" key="1">
    <source>
        <dbReference type="EMBL" id="KAL3095186.1"/>
    </source>
</evidence>
<organism evidence="1 2">
    <name type="scientific">Heterodera trifolii</name>
    <dbReference type="NCBI Taxonomy" id="157864"/>
    <lineage>
        <taxon>Eukaryota</taxon>
        <taxon>Metazoa</taxon>
        <taxon>Ecdysozoa</taxon>
        <taxon>Nematoda</taxon>
        <taxon>Chromadorea</taxon>
        <taxon>Rhabditida</taxon>
        <taxon>Tylenchina</taxon>
        <taxon>Tylenchomorpha</taxon>
        <taxon>Tylenchoidea</taxon>
        <taxon>Heteroderidae</taxon>
        <taxon>Heteroderinae</taxon>
        <taxon>Heterodera</taxon>
    </lineage>
</organism>
<keyword evidence="2" id="KW-1185">Reference proteome</keyword>
<comment type="caution">
    <text evidence="1">The sequence shown here is derived from an EMBL/GenBank/DDBJ whole genome shotgun (WGS) entry which is preliminary data.</text>
</comment>
<proteinExistence type="predicted"/>
<accession>A0ABD2JX48</accession>
<dbReference type="Proteomes" id="UP001620626">
    <property type="component" value="Unassembled WGS sequence"/>
</dbReference>
<evidence type="ECO:0008006" key="3">
    <source>
        <dbReference type="Google" id="ProtNLM"/>
    </source>
</evidence>
<protein>
    <recommendedName>
        <fullName evidence="3">F-box domain-containing protein</fullName>
    </recommendedName>
</protein>
<dbReference type="AlphaFoldDB" id="A0ABD2JX48"/>
<gene>
    <name evidence="1" type="ORF">niasHT_023007</name>
</gene>
<sequence length="369" mass="42281">MSDNPKEAEEKMEKAIFISADCWLEVFDLLAPSQLGLGIALISHRFDCYVDEHFKTRKWALGVIRIGSKIDGNGTKELEIANYDGKPLPMPKVQLRRKVTGFQHIEISYIDKNAIAFLHNFRPFFASSAINFGIYTMMNNDSILEFILRNIWPMIARNICWMDLSADEFHRMRKFVPAILNDCPLLRVVFFYMAVDFFTEFPVDDSAMASDGQAMAKWLFTPLPDDVPKVFNCGLKEYDGSWPLKIEAFKAAFANASSSPVNFIVVIWCSPSFADFVVPFDLTNELTRQQLVLKTTDEYSNSDDYSTCFLLVRCPIVRDANKWAKWEKEAMESWQMIDHKLNKINIQFVEDDDIEDGLLNAMIGPSVCC</sequence>